<dbReference type="InterPro" id="IPR018680">
    <property type="entry name" value="DUF2164"/>
</dbReference>
<name>A0ABW4HUV3_9BACI</name>
<dbReference type="Proteomes" id="UP001597221">
    <property type="component" value="Unassembled WGS sequence"/>
</dbReference>
<gene>
    <name evidence="1" type="ORF">ACFSBH_15190</name>
</gene>
<proteinExistence type="predicted"/>
<dbReference type="RefSeq" id="WP_251515885.1">
    <property type="nucleotide sequence ID" value="NZ_JAMBON010000030.1"/>
</dbReference>
<dbReference type="EMBL" id="JBHUDE010000142">
    <property type="protein sequence ID" value="MFD1608967.1"/>
    <property type="molecule type" value="Genomic_DNA"/>
</dbReference>
<dbReference type="Pfam" id="PF09932">
    <property type="entry name" value="DUF2164"/>
    <property type="match status" value="1"/>
</dbReference>
<keyword evidence="2" id="KW-1185">Reference proteome</keyword>
<organism evidence="1 2">
    <name type="scientific">Oceanobacillus luteolus</name>
    <dbReference type="NCBI Taxonomy" id="1274358"/>
    <lineage>
        <taxon>Bacteria</taxon>
        <taxon>Bacillati</taxon>
        <taxon>Bacillota</taxon>
        <taxon>Bacilli</taxon>
        <taxon>Bacillales</taxon>
        <taxon>Bacillaceae</taxon>
        <taxon>Oceanobacillus</taxon>
    </lineage>
</organism>
<sequence>MVIRIAKETKEEMISSLKDYFYNERSEEIGELAAENMLHYFLEEIGPHIYNQGIRDAKAMVDQKMMNLEEDILSLEKSVRKKRN</sequence>
<protein>
    <submittedName>
        <fullName evidence="1">DUF2164 domain-containing protein</fullName>
    </submittedName>
</protein>
<comment type="caution">
    <text evidence="1">The sequence shown here is derived from an EMBL/GenBank/DDBJ whole genome shotgun (WGS) entry which is preliminary data.</text>
</comment>
<accession>A0ABW4HUV3</accession>
<evidence type="ECO:0000313" key="1">
    <source>
        <dbReference type="EMBL" id="MFD1608967.1"/>
    </source>
</evidence>
<reference evidence="2" key="1">
    <citation type="journal article" date="2019" name="Int. J. Syst. Evol. Microbiol.">
        <title>The Global Catalogue of Microorganisms (GCM) 10K type strain sequencing project: providing services to taxonomists for standard genome sequencing and annotation.</title>
        <authorList>
            <consortium name="The Broad Institute Genomics Platform"/>
            <consortium name="The Broad Institute Genome Sequencing Center for Infectious Disease"/>
            <person name="Wu L."/>
            <person name="Ma J."/>
        </authorList>
    </citation>
    <scope>NUCLEOTIDE SEQUENCE [LARGE SCALE GENOMIC DNA]</scope>
    <source>
        <strain evidence="2">CGMCC 1.12376</strain>
    </source>
</reference>
<evidence type="ECO:0000313" key="2">
    <source>
        <dbReference type="Proteomes" id="UP001597221"/>
    </source>
</evidence>